<organism evidence="10 11">
    <name type="scientific">Hucho hucho</name>
    <name type="common">huchen</name>
    <dbReference type="NCBI Taxonomy" id="62062"/>
    <lineage>
        <taxon>Eukaryota</taxon>
        <taxon>Metazoa</taxon>
        <taxon>Chordata</taxon>
        <taxon>Craniata</taxon>
        <taxon>Vertebrata</taxon>
        <taxon>Euteleostomi</taxon>
        <taxon>Actinopterygii</taxon>
        <taxon>Neopterygii</taxon>
        <taxon>Teleostei</taxon>
        <taxon>Protacanthopterygii</taxon>
        <taxon>Salmoniformes</taxon>
        <taxon>Salmonidae</taxon>
        <taxon>Salmoninae</taxon>
        <taxon>Hucho</taxon>
    </lineage>
</organism>
<sequence length="589" mass="66240">MKFENILEEIDGCGWFQVLIVTLLCIPRVILPCHFLLNNFIAAVPSHHCDLSSLDDGSVFGNLTQEQRLTVSVPVQEDGTPSSCKMFPEPQFHILSNSNNSDLATVPCQNGWAYDNSTFKSTMATEWDLVCDRKGMNKATATIFFVGVMMGAIAFGTLTDKFGRKPMLLVSYTISIVFGFASAFSNSYTMFGVMRFFTGFGLTGISIISTVLSVEWVDIKHRALIGITGSMAWSFGNMMLAGIAYQVNDWRMLMIAVSAPLGLAIITWWWLPESARWLIANGKVEGAHLYLEKCARFNNRKDFMSKIKLEHLSDEVGMDNHNKTYSYLDLVRTPKMRILALLTGIVWYGVASTYYGISLNITGFGLNVYLTHFIYSAIEVPAKLVVYFCLDTIGRKHCQAGTLLLTGTCIAINIFVPKGQWHVRTIVAVLGKGLSEASFTTVILYTAELYPTVVRQNGLGYNNFMARLGVSIAPLIILLEDVWKPLPEVIICCVSILSGLVAFLLPETHNARLPETIEDIEQTKKREFGKTSNRPHNRRPRITTPAQDLRIRFLHLRYRLRPATRTADETEEYFEIPSLSHRWRKLRSC</sequence>
<dbReference type="STRING" id="62062.ENSHHUP00000086320"/>
<dbReference type="GO" id="GO:0022857">
    <property type="term" value="F:transmembrane transporter activity"/>
    <property type="evidence" value="ECO:0007669"/>
    <property type="project" value="InterPro"/>
</dbReference>
<feature type="transmembrane region" description="Helical" evidence="8">
    <location>
        <begin position="166"/>
        <end position="184"/>
    </location>
</feature>
<evidence type="ECO:0000256" key="4">
    <source>
        <dbReference type="ARBA" id="ARBA00034696"/>
    </source>
</evidence>
<feature type="transmembrane region" description="Helical" evidence="8">
    <location>
        <begin position="369"/>
        <end position="390"/>
    </location>
</feature>
<keyword evidence="3 8" id="KW-0472">Membrane</keyword>
<dbReference type="Pfam" id="PF00083">
    <property type="entry name" value="Sugar_tr"/>
    <property type="match status" value="1"/>
</dbReference>
<evidence type="ECO:0000256" key="1">
    <source>
        <dbReference type="ARBA" id="ARBA00022692"/>
    </source>
</evidence>
<dbReference type="FunFam" id="1.20.1250.20:FF:000023">
    <property type="entry name" value="Solute carrier family 22 member 6"/>
    <property type="match status" value="1"/>
</dbReference>
<dbReference type="PROSITE" id="PS50850">
    <property type="entry name" value="MFS"/>
    <property type="match status" value="1"/>
</dbReference>
<evidence type="ECO:0000313" key="11">
    <source>
        <dbReference type="Proteomes" id="UP000314982"/>
    </source>
</evidence>
<dbReference type="InterPro" id="IPR036259">
    <property type="entry name" value="MFS_trans_sf"/>
</dbReference>
<dbReference type="InterPro" id="IPR005828">
    <property type="entry name" value="MFS_sugar_transport-like"/>
</dbReference>
<reference evidence="11" key="1">
    <citation type="submission" date="2018-06" db="EMBL/GenBank/DDBJ databases">
        <title>Genome assembly of Danube salmon.</title>
        <authorList>
            <person name="Macqueen D.J."/>
            <person name="Gundappa M.K."/>
        </authorList>
    </citation>
    <scope>NUCLEOTIDE SEQUENCE [LARGE SCALE GENOMIC DNA]</scope>
</reference>
<feature type="transmembrane region" description="Helical" evidence="8">
    <location>
        <begin position="12"/>
        <end position="30"/>
    </location>
</feature>
<evidence type="ECO:0000256" key="2">
    <source>
        <dbReference type="ARBA" id="ARBA00022989"/>
    </source>
</evidence>
<keyword evidence="1 8" id="KW-0812">Transmembrane</keyword>
<feature type="transmembrane region" description="Helical" evidence="8">
    <location>
        <begin position="196"/>
        <end position="217"/>
    </location>
</feature>
<evidence type="ECO:0000256" key="5">
    <source>
        <dbReference type="ARBA" id="ARBA00039897"/>
    </source>
</evidence>
<keyword evidence="2 8" id="KW-1133">Transmembrane helix</keyword>
<evidence type="ECO:0000256" key="3">
    <source>
        <dbReference type="ARBA" id="ARBA00023136"/>
    </source>
</evidence>
<accession>A0A4W5RJA5</accession>
<name>A0A4W5RJA5_9TELE</name>
<reference evidence="10" key="2">
    <citation type="submission" date="2025-08" db="UniProtKB">
        <authorList>
            <consortium name="Ensembl"/>
        </authorList>
    </citation>
    <scope>IDENTIFICATION</scope>
</reference>
<evidence type="ECO:0000256" key="8">
    <source>
        <dbReference type="SAM" id="Phobius"/>
    </source>
</evidence>
<protein>
    <recommendedName>
        <fullName evidence="5">Solute carrier family 22 member 6</fullName>
    </recommendedName>
    <alternativeName>
        <fullName evidence="7">Organic anion transporter 1</fullName>
    </alternativeName>
    <alternativeName>
        <fullName evidence="6">Renal organic anion transporter 1</fullName>
    </alternativeName>
</protein>
<evidence type="ECO:0000259" key="9">
    <source>
        <dbReference type="PROSITE" id="PS50850"/>
    </source>
</evidence>
<feature type="transmembrane region" description="Helical" evidence="8">
    <location>
        <begin position="250"/>
        <end position="271"/>
    </location>
</feature>
<evidence type="ECO:0000256" key="7">
    <source>
        <dbReference type="ARBA" id="ARBA00042362"/>
    </source>
</evidence>
<dbReference type="GeneTree" id="ENSGT00940000154922"/>
<reference evidence="10" key="3">
    <citation type="submission" date="2025-09" db="UniProtKB">
        <authorList>
            <consortium name="Ensembl"/>
        </authorList>
    </citation>
    <scope>IDENTIFICATION</scope>
</reference>
<dbReference type="Gene3D" id="1.20.1250.20">
    <property type="entry name" value="MFS general substrate transporter like domains"/>
    <property type="match status" value="1"/>
</dbReference>
<feature type="domain" description="Major facilitator superfamily (MFS) profile" evidence="9">
    <location>
        <begin position="86"/>
        <end position="510"/>
    </location>
</feature>
<feature type="transmembrane region" description="Helical" evidence="8">
    <location>
        <begin position="338"/>
        <end position="357"/>
    </location>
</feature>
<evidence type="ECO:0000256" key="6">
    <source>
        <dbReference type="ARBA" id="ARBA00041768"/>
    </source>
</evidence>
<comment type="subcellular location">
    <subcellularLocation>
        <location evidence="4">Basal cell membrane</location>
        <topology evidence="4">Multi-pass membrane protein</topology>
    </subcellularLocation>
</comment>
<dbReference type="GO" id="GO:0009925">
    <property type="term" value="C:basal plasma membrane"/>
    <property type="evidence" value="ECO:0007669"/>
    <property type="project" value="UniProtKB-SubCell"/>
</dbReference>
<dbReference type="CDD" id="cd17447">
    <property type="entry name" value="MFS_SLC22A7_OAT2"/>
    <property type="match status" value="1"/>
</dbReference>
<dbReference type="AlphaFoldDB" id="A0A4W5RJA5"/>
<keyword evidence="11" id="KW-1185">Reference proteome</keyword>
<dbReference type="InterPro" id="IPR020846">
    <property type="entry name" value="MFS_dom"/>
</dbReference>
<dbReference type="Proteomes" id="UP000314982">
    <property type="component" value="Unassembled WGS sequence"/>
</dbReference>
<proteinExistence type="predicted"/>
<dbReference type="PANTHER" id="PTHR24064">
    <property type="entry name" value="SOLUTE CARRIER FAMILY 22 MEMBER"/>
    <property type="match status" value="1"/>
</dbReference>
<feature type="transmembrane region" description="Helical" evidence="8">
    <location>
        <begin position="224"/>
        <end position="244"/>
    </location>
</feature>
<dbReference type="Ensembl" id="ENSHHUT00000089016.1">
    <property type="protein sequence ID" value="ENSHHUP00000086320.1"/>
    <property type="gene ID" value="ENSHHUG00000049983.1"/>
</dbReference>
<dbReference type="SUPFAM" id="SSF103473">
    <property type="entry name" value="MFS general substrate transporter"/>
    <property type="match status" value="1"/>
</dbReference>
<feature type="transmembrane region" description="Helical" evidence="8">
    <location>
        <begin position="402"/>
        <end position="420"/>
    </location>
</feature>
<evidence type="ECO:0000313" key="10">
    <source>
        <dbReference type="Ensembl" id="ENSHHUP00000086320.1"/>
    </source>
</evidence>
<feature type="transmembrane region" description="Helical" evidence="8">
    <location>
        <begin position="139"/>
        <end position="159"/>
    </location>
</feature>